<dbReference type="Gene3D" id="3.10.20.30">
    <property type="match status" value="1"/>
</dbReference>
<evidence type="ECO:0000256" key="2">
    <source>
        <dbReference type="ARBA" id="ARBA00022723"/>
    </source>
</evidence>
<sequence length="498" mass="54021">MRDTLRFWLGDEYIVLHDVPPTMTALDWLREKGGRTGTKEGCNEGDCGACTIIVVRRNTTANDDEDLTWQAVNACIQFLPMLDGAQVYTVEDLRDPSGALHPVQTAMVEQHGSQCGFCTPGFIMSMVVFRKRAETKNGPVTDTDIDDALAGNLCRCTGYAPIIRAMRHALAAGPDRFDAETAKISERLATMETGEGVVIATDAGRLTIPASADELAATMQTDPAARIVAGATDVGLWVTKFGRILPHVVFIGQIPELRRIEATAQGVTIGAAVTWSEAEAPLCAIQPEMRDTFRRVAARPVRNSATLCGNIANGSPIGDGPPLLIAAGAELILRRGVQRRRIPLEAFFINYGVQDRTPDEFVEAVFMPVPEEGVLFRGYKISKRFDQDISAVMAGFSLTLRDGHIHTACLAFGGMAAIPKRAATAEAALVGRPWNEAALAAARDAVSQDFTPLSDLRASSWYRQEVARNLLTRFYAETAGQTPVRVSVRTHRAETAHV</sequence>
<reference evidence="8 9" key="1">
    <citation type="journal article" date="2020" name="Int. J. Syst. Evol. Microbiol.">
        <title>Novel acetic acid bacteria from cider fermentations: Acetobacter conturbans sp. nov. and Acetobacter fallax sp. nov.</title>
        <authorList>
            <person name="Sombolestani A.S."/>
            <person name="Cleenwerck I."/>
            <person name="Cnockaert M."/>
            <person name="Borremans W."/>
            <person name="Wieme A.D."/>
            <person name="De Vuyst L."/>
            <person name="Vandamme P."/>
        </authorList>
    </citation>
    <scope>NUCLEOTIDE SEQUENCE [LARGE SCALE GENOMIC DNA]</scope>
    <source>
        <strain evidence="8 9">LMG 1637</strain>
    </source>
</reference>
<accession>A0ABX0K4B1</accession>
<keyword evidence="2" id="KW-0479">Metal-binding</keyword>
<dbReference type="InterPro" id="IPR014307">
    <property type="entry name" value="Xanthine_DH_ssu"/>
</dbReference>
<protein>
    <submittedName>
        <fullName evidence="8">Xanthine dehydrogenase small subunit</fullName>
        <ecNumber evidence="8">1.17.1.4</ecNumber>
    </submittedName>
</protein>
<evidence type="ECO:0000256" key="5">
    <source>
        <dbReference type="ARBA" id="ARBA00023004"/>
    </source>
</evidence>
<dbReference type="EC" id="1.17.1.4" evidence="8"/>
<keyword evidence="1" id="KW-0285">Flavoprotein</keyword>
<dbReference type="SUPFAM" id="SSF47741">
    <property type="entry name" value="CO dehydrogenase ISP C-domain like"/>
    <property type="match status" value="1"/>
</dbReference>
<dbReference type="GO" id="GO:0004854">
    <property type="term" value="F:xanthine dehydrogenase activity"/>
    <property type="evidence" value="ECO:0007669"/>
    <property type="project" value="UniProtKB-EC"/>
</dbReference>
<proteinExistence type="predicted"/>
<dbReference type="InterPro" id="IPR005107">
    <property type="entry name" value="CO_DH_flav_C"/>
</dbReference>
<dbReference type="Pfam" id="PF00111">
    <property type="entry name" value="Fer2"/>
    <property type="match status" value="1"/>
</dbReference>
<dbReference type="InterPro" id="IPR002346">
    <property type="entry name" value="Mopterin_DH_FAD-bd"/>
</dbReference>
<keyword evidence="4 8" id="KW-0560">Oxidoreductase</keyword>
<dbReference type="PANTHER" id="PTHR45444:SF3">
    <property type="entry name" value="XANTHINE DEHYDROGENASE"/>
    <property type="match status" value="1"/>
</dbReference>
<keyword evidence="3" id="KW-0274">FAD</keyword>
<dbReference type="InterPro" id="IPR012175">
    <property type="entry name" value="Xanth_DH_ssu_bac"/>
</dbReference>
<dbReference type="InterPro" id="IPR016208">
    <property type="entry name" value="Ald_Oxase/xanthine_DH-like"/>
</dbReference>
<dbReference type="Proteomes" id="UP000615326">
    <property type="component" value="Unassembled WGS sequence"/>
</dbReference>
<evidence type="ECO:0000313" key="9">
    <source>
        <dbReference type="Proteomes" id="UP000615326"/>
    </source>
</evidence>
<evidence type="ECO:0000259" key="7">
    <source>
        <dbReference type="PROSITE" id="PS51387"/>
    </source>
</evidence>
<dbReference type="InterPro" id="IPR001041">
    <property type="entry name" value="2Fe-2S_ferredoxin-type"/>
</dbReference>
<dbReference type="InterPro" id="IPR016169">
    <property type="entry name" value="FAD-bd_PCMH_sub2"/>
</dbReference>
<dbReference type="InterPro" id="IPR002888">
    <property type="entry name" value="2Fe-2S-bd"/>
</dbReference>
<dbReference type="EMBL" id="WOSW01000001">
    <property type="protein sequence ID" value="NHO31171.1"/>
    <property type="molecule type" value="Genomic_DNA"/>
</dbReference>
<evidence type="ECO:0000256" key="3">
    <source>
        <dbReference type="ARBA" id="ARBA00022827"/>
    </source>
</evidence>
<dbReference type="Gene3D" id="3.30.43.10">
    <property type="entry name" value="Uridine Diphospho-n-acetylenolpyruvylglucosamine Reductase, domain 2"/>
    <property type="match status" value="1"/>
</dbReference>
<dbReference type="InterPro" id="IPR006058">
    <property type="entry name" value="2Fe2S_fd_BS"/>
</dbReference>
<dbReference type="Gene3D" id="3.30.390.50">
    <property type="entry name" value="CO dehydrogenase flavoprotein, C-terminal domain"/>
    <property type="match status" value="1"/>
</dbReference>
<evidence type="ECO:0000256" key="1">
    <source>
        <dbReference type="ARBA" id="ARBA00022630"/>
    </source>
</evidence>
<dbReference type="InterPro" id="IPR012675">
    <property type="entry name" value="Beta-grasp_dom_sf"/>
</dbReference>
<dbReference type="InterPro" id="IPR016167">
    <property type="entry name" value="FAD-bd_PCMH_sub1"/>
</dbReference>
<keyword evidence="5" id="KW-0408">Iron</keyword>
<dbReference type="RefSeq" id="WP_173575753.1">
    <property type="nucleotide sequence ID" value="NZ_WOSW01000001.1"/>
</dbReference>
<dbReference type="SMART" id="SM01092">
    <property type="entry name" value="CO_deh_flav_C"/>
    <property type="match status" value="1"/>
</dbReference>
<dbReference type="Gene3D" id="3.30.465.10">
    <property type="match status" value="1"/>
</dbReference>
<dbReference type="Gene3D" id="1.10.150.120">
    <property type="entry name" value="[2Fe-2S]-binding domain"/>
    <property type="match status" value="1"/>
</dbReference>
<dbReference type="InterPro" id="IPR036010">
    <property type="entry name" value="2Fe-2S_ferredoxin-like_sf"/>
</dbReference>
<feature type="domain" description="FAD-binding PCMH-type" evidence="7">
    <location>
        <begin position="198"/>
        <end position="372"/>
    </location>
</feature>
<organism evidence="8 9">
    <name type="scientific">Acetobacter fallax</name>
    <dbReference type="NCBI Taxonomy" id="1737473"/>
    <lineage>
        <taxon>Bacteria</taxon>
        <taxon>Pseudomonadati</taxon>
        <taxon>Pseudomonadota</taxon>
        <taxon>Alphaproteobacteria</taxon>
        <taxon>Acetobacterales</taxon>
        <taxon>Acetobacteraceae</taxon>
        <taxon>Acetobacter</taxon>
    </lineage>
</organism>
<dbReference type="InterPro" id="IPR036884">
    <property type="entry name" value="2Fe-2S-bd_dom_sf"/>
</dbReference>
<keyword evidence="9" id="KW-1185">Reference proteome</keyword>
<dbReference type="PROSITE" id="PS51085">
    <property type="entry name" value="2FE2S_FER_2"/>
    <property type="match status" value="1"/>
</dbReference>
<dbReference type="Pfam" id="PF03450">
    <property type="entry name" value="CO_deh_flav_C"/>
    <property type="match status" value="1"/>
</dbReference>
<dbReference type="SUPFAM" id="SSF55447">
    <property type="entry name" value="CO dehydrogenase flavoprotein C-terminal domain-like"/>
    <property type="match status" value="1"/>
</dbReference>
<dbReference type="PROSITE" id="PS00197">
    <property type="entry name" value="2FE2S_FER_1"/>
    <property type="match status" value="1"/>
</dbReference>
<evidence type="ECO:0000256" key="4">
    <source>
        <dbReference type="ARBA" id="ARBA00023002"/>
    </source>
</evidence>
<feature type="domain" description="2Fe-2S ferredoxin-type" evidence="6">
    <location>
        <begin position="3"/>
        <end position="93"/>
    </location>
</feature>
<dbReference type="PANTHER" id="PTHR45444">
    <property type="entry name" value="XANTHINE DEHYDROGENASE"/>
    <property type="match status" value="1"/>
</dbReference>
<dbReference type="PIRSF" id="PIRSF036557">
    <property type="entry name" value="XdhA_RC"/>
    <property type="match status" value="1"/>
</dbReference>
<dbReference type="CDD" id="cd00207">
    <property type="entry name" value="fer2"/>
    <property type="match status" value="1"/>
</dbReference>
<dbReference type="Pfam" id="PF01799">
    <property type="entry name" value="Fer2_2"/>
    <property type="match status" value="1"/>
</dbReference>
<name>A0ABX0K4B1_9PROT</name>
<dbReference type="InterPro" id="IPR036683">
    <property type="entry name" value="CO_DH_flav_C_dom_sf"/>
</dbReference>
<dbReference type="PROSITE" id="PS51387">
    <property type="entry name" value="FAD_PCMH"/>
    <property type="match status" value="1"/>
</dbReference>
<evidence type="ECO:0000259" key="6">
    <source>
        <dbReference type="PROSITE" id="PS51085"/>
    </source>
</evidence>
<gene>
    <name evidence="8" type="primary">xdhA</name>
    <name evidence="8" type="ORF">GOB84_01080</name>
</gene>
<evidence type="ECO:0000313" key="8">
    <source>
        <dbReference type="EMBL" id="NHO31171.1"/>
    </source>
</evidence>
<dbReference type="SUPFAM" id="SSF54292">
    <property type="entry name" value="2Fe-2S ferredoxin-like"/>
    <property type="match status" value="1"/>
</dbReference>
<comment type="caution">
    <text evidence="8">The sequence shown here is derived from an EMBL/GenBank/DDBJ whole genome shotgun (WGS) entry which is preliminary data.</text>
</comment>
<dbReference type="InterPro" id="IPR036318">
    <property type="entry name" value="FAD-bd_PCMH-like_sf"/>
</dbReference>
<dbReference type="Pfam" id="PF00941">
    <property type="entry name" value="FAD_binding_5"/>
    <property type="match status" value="1"/>
</dbReference>
<dbReference type="SUPFAM" id="SSF56176">
    <property type="entry name" value="FAD-binding/transporter-associated domain-like"/>
    <property type="match status" value="1"/>
</dbReference>
<dbReference type="InterPro" id="IPR016166">
    <property type="entry name" value="FAD-bd_PCMH"/>
</dbReference>
<dbReference type="NCBIfam" id="TIGR02963">
    <property type="entry name" value="xanthine_xdhA"/>
    <property type="match status" value="1"/>
</dbReference>